<evidence type="ECO:0000313" key="2">
    <source>
        <dbReference type="EMBL" id="MBE9402952.1"/>
    </source>
</evidence>
<feature type="compositionally biased region" description="Basic residues" evidence="1">
    <location>
        <begin position="139"/>
        <end position="148"/>
    </location>
</feature>
<proteinExistence type="predicted"/>
<dbReference type="EMBL" id="JADEYR010000001">
    <property type="protein sequence ID" value="MBE9402952.1"/>
    <property type="molecule type" value="Genomic_DNA"/>
</dbReference>
<name>A0ABR9VXN5_9MICO</name>
<sequence length="148" mass="15856">MPALYRGAHGVLCTGRAVHQEAFCLRTLLAVPARECSRTACSLPAVSTLTFVYEDATAVLGPLSRSSEPHAYDLCREHASRLTAPRGWELLRVAGASEVSDDLVALADAVKPPRSTQTPADAGTASRTQPAPVREPARHLHVLRSPHD</sequence>
<dbReference type="InterPro" id="IPR021888">
    <property type="entry name" value="DUF3499"/>
</dbReference>
<accession>A0ABR9VXN5</accession>
<reference evidence="2 3" key="1">
    <citation type="submission" date="2020-10" db="EMBL/GenBank/DDBJ databases">
        <title>Draft genome and description of Brachybacterium epidermidis sp nov.</title>
        <authorList>
            <person name="Boxberger M."/>
            <person name="La Scola B."/>
        </authorList>
    </citation>
    <scope>NUCLEOTIDE SEQUENCE [LARGE SCALE GENOMIC DNA]</scope>
    <source>
        <strain evidence="2 3">Marseille-Q2903</strain>
    </source>
</reference>
<organism evidence="2 3">
    <name type="scientific">Brachybacterium epidermidis</name>
    <dbReference type="NCBI Taxonomy" id="2781983"/>
    <lineage>
        <taxon>Bacteria</taxon>
        <taxon>Bacillati</taxon>
        <taxon>Actinomycetota</taxon>
        <taxon>Actinomycetes</taxon>
        <taxon>Micrococcales</taxon>
        <taxon>Dermabacteraceae</taxon>
        <taxon>Brachybacterium</taxon>
    </lineage>
</organism>
<dbReference type="Pfam" id="PF12005">
    <property type="entry name" value="DUF3499"/>
    <property type="match status" value="1"/>
</dbReference>
<protein>
    <submittedName>
        <fullName evidence="2">DUF3499 domain-containing protein</fullName>
    </submittedName>
</protein>
<evidence type="ECO:0000256" key="1">
    <source>
        <dbReference type="SAM" id="MobiDB-lite"/>
    </source>
</evidence>
<evidence type="ECO:0000313" key="3">
    <source>
        <dbReference type="Proteomes" id="UP000644727"/>
    </source>
</evidence>
<feature type="compositionally biased region" description="Polar residues" evidence="1">
    <location>
        <begin position="114"/>
        <end position="129"/>
    </location>
</feature>
<feature type="region of interest" description="Disordered" evidence="1">
    <location>
        <begin position="109"/>
        <end position="148"/>
    </location>
</feature>
<comment type="caution">
    <text evidence="2">The sequence shown here is derived from an EMBL/GenBank/DDBJ whole genome shotgun (WGS) entry which is preliminary data.</text>
</comment>
<keyword evidence="3" id="KW-1185">Reference proteome</keyword>
<gene>
    <name evidence="2" type="ORF">IOE58_01620</name>
</gene>
<dbReference type="Proteomes" id="UP000644727">
    <property type="component" value="Unassembled WGS sequence"/>
</dbReference>